<evidence type="ECO:0000256" key="18">
    <source>
        <dbReference type="SAM" id="MobiDB-lite"/>
    </source>
</evidence>
<dbReference type="GO" id="GO:0005886">
    <property type="term" value="C:plasma membrane"/>
    <property type="evidence" value="ECO:0007669"/>
    <property type="project" value="UniProtKB-ARBA"/>
</dbReference>
<dbReference type="FunFam" id="1.20.1110.10:FF:000036">
    <property type="entry name" value="Calcium-transporting ATPase"/>
    <property type="match status" value="1"/>
</dbReference>
<evidence type="ECO:0000256" key="5">
    <source>
        <dbReference type="ARBA" id="ARBA00022692"/>
    </source>
</evidence>
<dbReference type="PANTHER" id="PTHR24093">
    <property type="entry name" value="CATION TRANSPORTING ATPASE"/>
    <property type="match status" value="1"/>
</dbReference>
<dbReference type="InterPro" id="IPR001757">
    <property type="entry name" value="P_typ_ATPase"/>
</dbReference>
<evidence type="ECO:0000256" key="15">
    <source>
        <dbReference type="ARBA" id="ARBA00023136"/>
    </source>
</evidence>
<dbReference type="InterPro" id="IPR036412">
    <property type="entry name" value="HAD-like_sf"/>
</dbReference>
<dbReference type="Pfam" id="PF12515">
    <property type="entry name" value="CaATP_NAI"/>
    <property type="match status" value="1"/>
</dbReference>
<dbReference type="PRINTS" id="PR00119">
    <property type="entry name" value="CATATPASE"/>
</dbReference>
<dbReference type="SFLD" id="SFLDS00003">
    <property type="entry name" value="Haloacid_Dehalogenase"/>
    <property type="match status" value="1"/>
</dbReference>
<dbReference type="GO" id="GO:0005388">
    <property type="term" value="F:P-type calcium transporter activity"/>
    <property type="evidence" value="ECO:0007669"/>
    <property type="project" value="UniProtKB-EC"/>
</dbReference>
<feature type="compositionally biased region" description="Low complexity" evidence="18">
    <location>
        <begin position="33"/>
        <end position="42"/>
    </location>
</feature>
<dbReference type="GO" id="GO:0005516">
    <property type="term" value="F:calmodulin binding"/>
    <property type="evidence" value="ECO:0007669"/>
    <property type="project" value="UniProtKB-KW"/>
</dbReference>
<dbReference type="Pfam" id="PF00689">
    <property type="entry name" value="Cation_ATPase_C"/>
    <property type="match status" value="1"/>
</dbReference>
<dbReference type="CDD" id="cd02081">
    <property type="entry name" value="P-type_ATPase_Ca_PMCA-like"/>
    <property type="match status" value="1"/>
</dbReference>
<keyword evidence="10" id="KW-0460">Magnesium</keyword>
<keyword evidence="6" id="KW-0479">Metal-binding</keyword>
<dbReference type="SFLD" id="SFLDF00027">
    <property type="entry name" value="p-type_atpase"/>
    <property type="match status" value="1"/>
</dbReference>
<evidence type="ECO:0000256" key="3">
    <source>
        <dbReference type="ARBA" id="ARBA00022448"/>
    </source>
</evidence>
<dbReference type="InterPro" id="IPR023299">
    <property type="entry name" value="ATPase_P-typ_cyto_dom_N"/>
</dbReference>
<keyword evidence="12" id="KW-1278">Translocase</keyword>
<keyword evidence="21" id="KW-1185">Reference proteome</keyword>
<evidence type="ECO:0000256" key="4">
    <source>
        <dbReference type="ARBA" id="ARBA00022568"/>
    </source>
</evidence>
<dbReference type="PROSITE" id="PS00154">
    <property type="entry name" value="ATPASE_E1_E2"/>
    <property type="match status" value="1"/>
</dbReference>
<gene>
    <name evidence="20" type="ORF">V8G54_034751</name>
</gene>
<dbReference type="GO" id="GO:0016887">
    <property type="term" value="F:ATP hydrolysis activity"/>
    <property type="evidence" value="ECO:0007669"/>
    <property type="project" value="InterPro"/>
</dbReference>
<reference evidence="20 21" key="1">
    <citation type="journal article" date="2023" name="Life. Sci Alliance">
        <title>Evolutionary insights into 3D genome organization and epigenetic landscape of Vigna mungo.</title>
        <authorList>
            <person name="Junaid A."/>
            <person name="Singh B."/>
            <person name="Bhatia S."/>
        </authorList>
    </citation>
    <scope>NUCLEOTIDE SEQUENCE [LARGE SCALE GENOMIC DNA]</scope>
    <source>
        <strain evidence="20">Urdbean</strain>
    </source>
</reference>
<dbReference type="FunFam" id="1.20.5.170:FF:000029">
    <property type="entry name" value="Calcium-transporting ATPase"/>
    <property type="match status" value="1"/>
</dbReference>
<dbReference type="InterPro" id="IPR004014">
    <property type="entry name" value="ATPase_P-typ_cation-transptr_N"/>
</dbReference>
<evidence type="ECO:0000256" key="8">
    <source>
        <dbReference type="ARBA" id="ARBA00022837"/>
    </source>
</evidence>
<protein>
    <recommendedName>
        <fullName evidence="17">Calcium-transporting ATPase</fullName>
        <ecNumber evidence="17">7.2.2.10</ecNumber>
    </recommendedName>
</protein>
<feature type="region of interest" description="Disordered" evidence="18">
    <location>
        <begin position="1"/>
        <end position="69"/>
    </location>
</feature>
<evidence type="ECO:0000256" key="9">
    <source>
        <dbReference type="ARBA" id="ARBA00022840"/>
    </source>
</evidence>
<dbReference type="SUPFAM" id="SSF81653">
    <property type="entry name" value="Calcium ATPase, transduction domain A"/>
    <property type="match status" value="1"/>
</dbReference>
<evidence type="ECO:0000256" key="6">
    <source>
        <dbReference type="ARBA" id="ARBA00022723"/>
    </source>
</evidence>
<dbReference type="InterPro" id="IPR044492">
    <property type="entry name" value="P_typ_ATPase_HD_dom"/>
</dbReference>
<dbReference type="GO" id="GO:0046872">
    <property type="term" value="F:metal ion binding"/>
    <property type="evidence" value="ECO:0007669"/>
    <property type="project" value="UniProtKB-KW"/>
</dbReference>
<keyword evidence="13 17" id="KW-1133">Transmembrane helix</keyword>
<dbReference type="InterPro" id="IPR023214">
    <property type="entry name" value="HAD_sf"/>
</dbReference>
<dbReference type="Gene3D" id="1.20.5.170">
    <property type="match status" value="1"/>
</dbReference>
<feature type="transmembrane region" description="Helical" evidence="17">
    <location>
        <begin position="461"/>
        <end position="487"/>
    </location>
</feature>
<sequence>MTMNGHGHHTVNIGNSNNNPNDDDDQTNVFHPSSSSADGDNNSNHREDDDEELVDPDDPFDITHTKNASHDTLRRWRQAALVLNASRRFRYTLDLKKEEEKEQKKHLIRAHAQVIRAALLFRLAGERELVISTAVSPPTPAGDYDIGLEQLVSMSKDQNTSAFQQYGGASQKHFIRGLSNLIKSNPDKGISGDDADLLKRKNAFGTNTYPRKKGRSFWRFLWEAWQDLTLIILIIAAVVSLVLGIKTEGLAEGWYDGGSIAFAVLLVIVVTAVSDYRQSLQFQNLNSEKQNIQLEVIRGGRTIKMSIFDIVVGDVVPLKIGDQVPADGVLITGHSLSIDESSMTGESKIVHKDHKSPFLMSGCKVADGVGVMLVTGVGINTEWGLLMASISEDNGEETPLQVRLNGVATFIGVVGLSVAVLVLAVLLGRYFSGHTKDVDGKVEFVAGKTSASNVVDAVIKIFTIAVTIVVVAVPEGLPLAVTLTLAYSMRKMMADKALVRRLSACETMGSATTICSDKTGTLTLNQMTVVEAYVGSTKVNPPDDSSKLNPKALSLINEGIAQNTTGNVFVPKDGGETEVSGSPTEKAILSWALKLGMNFDVTRSNSKVLHVFPFNSEKKRGGVALKLGGSEVHIHWKGAAEIVLGACTQYLDSDGQLQSIEEKKAFFRQSIDDMAARSLRCVAIAYRSYELDRVPSSEQDLDQWSLPEHELVLLAIVGIKDPCRPGVKDAVKLCSDAGVKVRMVTGDNLQTAKAIALECGILASSEEAVEPTIIEGKKFRELSEKEREDCAKKITVMGRSSPNDKLLLVQALRKGGEVVAVTGDGTNDAPALHEGVVLMYSRRIVVAVECKKPGECQKFTAINTIPDADIGLSMGIQGTEVAKESSDIIILDDNFASVVKVVRWGRSVYANIQKFIQFQLTVNVAALVINVVAAITSGDVPLNAVQLLWVNLIMDTLGALALATEPPTDSLMRRSPVGRREPLITNIMWRNLIVQAVYQITVLLVLNFHGESILPKQDTRADSFQVKNTLIFNAFVLCQLFNEFNARKPEEMNVFRGVTKNKLFMGIVGATFILQIIIIEFLGKFTSTVRLDWKLWLASLVIGFVRLINSSELSFDNNGSWSANESCILSLWSFFASQDLCMLHFTTLPLSLNSFCKHILASLWPLAIVGKFIPVPKTPLARYFKKPLRRLRRSRSRAA</sequence>
<evidence type="ECO:0000256" key="16">
    <source>
        <dbReference type="ARBA" id="ARBA00048694"/>
    </source>
</evidence>
<dbReference type="FunFam" id="1.20.1110.10:FF:000039">
    <property type="entry name" value="Calcium-transporting ATPase"/>
    <property type="match status" value="1"/>
</dbReference>
<feature type="domain" description="Cation-transporting P-type ATPase N-terminal" evidence="19">
    <location>
        <begin position="174"/>
        <end position="245"/>
    </location>
</feature>
<dbReference type="InterPro" id="IPR008250">
    <property type="entry name" value="ATPase_P-typ_transduc_dom_A_sf"/>
</dbReference>
<feature type="transmembrane region" description="Helical" evidence="17">
    <location>
        <begin position="1063"/>
        <end position="1083"/>
    </location>
</feature>
<keyword evidence="9 17" id="KW-0067">ATP-binding</keyword>
<evidence type="ECO:0000256" key="7">
    <source>
        <dbReference type="ARBA" id="ARBA00022741"/>
    </source>
</evidence>
<dbReference type="SUPFAM" id="SSF81665">
    <property type="entry name" value="Calcium ATPase, transmembrane domain M"/>
    <property type="match status" value="1"/>
</dbReference>
<dbReference type="InterPro" id="IPR006068">
    <property type="entry name" value="ATPase_P-typ_cation-transptr_C"/>
</dbReference>
<dbReference type="Proteomes" id="UP001374535">
    <property type="component" value="Chromosome 11"/>
</dbReference>
<keyword evidence="4 17" id="KW-0109">Calcium transport</keyword>
<dbReference type="PRINTS" id="PR00121">
    <property type="entry name" value="NAKATPASE"/>
</dbReference>
<dbReference type="Gene3D" id="2.70.150.10">
    <property type="entry name" value="Calcium-transporting ATPase, cytoplasmic transduction domain A"/>
    <property type="match status" value="1"/>
</dbReference>
<dbReference type="InterPro" id="IPR024750">
    <property type="entry name" value="Ca_ATPase_N_dom"/>
</dbReference>
<comment type="subcellular location">
    <subcellularLocation>
        <location evidence="1 17">Membrane</location>
        <topology evidence="1 17">Multi-pass membrane protein</topology>
    </subcellularLocation>
</comment>
<keyword evidence="11" id="KW-0112">Calmodulin-binding</keyword>
<organism evidence="20 21">
    <name type="scientific">Vigna mungo</name>
    <name type="common">Black gram</name>
    <name type="synonym">Phaseolus mungo</name>
    <dbReference type="NCBI Taxonomy" id="3915"/>
    <lineage>
        <taxon>Eukaryota</taxon>
        <taxon>Viridiplantae</taxon>
        <taxon>Streptophyta</taxon>
        <taxon>Embryophyta</taxon>
        <taxon>Tracheophyta</taxon>
        <taxon>Spermatophyta</taxon>
        <taxon>Magnoliopsida</taxon>
        <taxon>eudicotyledons</taxon>
        <taxon>Gunneridae</taxon>
        <taxon>Pentapetalae</taxon>
        <taxon>rosids</taxon>
        <taxon>fabids</taxon>
        <taxon>Fabales</taxon>
        <taxon>Fabaceae</taxon>
        <taxon>Papilionoideae</taxon>
        <taxon>50 kb inversion clade</taxon>
        <taxon>NPAAA clade</taxon>
        <taxon>indigoferoid/millettioid clade</taxon>
        <taxon>Phaseoleae</taxon>
        <taxon>Vigna</taxon>
    </lineage>
</organism>
<comment type="function">
    <text evidence="17">Catalyzes the hydrolysis of ATP coupled with the transport of calcium.</text>
</comment>
<name>A0AAQ3MDS5_VIGMU</name>
<evidence type="ECO:0000256" key="17">
    <source>
        <dbReference type="RuleBase" id="RU361146"/>
    </source>
</evidence>
<dbReference type="InterPro" id="IPR023298">
    <property type="entry name" value="ATPase_P-typ_TM_dom_sf"/>
</dbReference>
<dbReference type="NCBIfam" id="TIGR01494">
    <property type="entry name" value="ATPase_P-type"/>
    <property type="match status" value="1"/>
</dbReference>
<proteinExistence type="inferred from homology"/>
<comment type="similarity">
    <text evidence="2 17">Belongs to the cation transport ATPase (P-type) (TC 3.A.3) family. Type IIB subfamily.</text>
</comment>
<dbReference type="Gene3D" id="3.40.1110.10">
    <property type="entry name" value="Calcium-transporting ATPase, cytoplasmic domain N"/>
    <property type="match status" value="1"/>
</dbReference>
<dbReference type="Gene3D" id="3.40.50.1000">
    <property type="entry name" value="HAD superfamily/HAD-like"/>
    <property type="match status" value="1"/>
</dbReference>
<evidence type="ECO:0000256" key="13">
    <source>
        <dbReference type="ARBA" id="ARBA00022989"/>
    </source>
</evidence>
<dbReference type="InterPro" id="IPR018303">
    <property type="entry name" value="ATPase_P-typ_P_site"/>
</dbReference>
<keyword evidence="5 17" id="KW-0812">Transmembrane</keyword>
<dbReference type="EMBL" id="CP144690">
    <property type="protein sequence ID" value="WVY89237.1"/>
    <property type="molecule type" value="Genomic_DNA"/>
</dbReference>
<evidence type="ECO:0000256" key="10">
    <source>
        <dbReference type="ARBA" id="ARBA00022842"/>
    </source>
</evidence>
<feature type="compositionally biased region" description="Acidic residues" evidence="18">
    <location>
        <begin position="48"/>
        <end position="60"/>
    </location>
</feature>
<evidence type="ECO:0000256" key="1">
    <source>
        <dbReference type="ARBA" id="ARBA00004141"/>
    </source>
</evidence>
<keyword evidence="8 17" id="KW-0106">Calcium</keyword>
<dbReference type="GO" id="GO:0005524">
    <property type="term" value="F:ATP binding"/>
    <property type="evidence" value="ECO:0007669"/>
    <property type="project" value="UniProtKB-KW"/>
</dbReference>
<feature type="transmembrane region" description="Helical" evidence="17">
    <location>
        <begin position="220"/>
        <end position="245"/>
    </location>
</feature>
<evidence type="ECO:0000313" key="20">
    <source>
        <dbReference type="EMBL" id="WVY89237.1"/>
    </source>
</evidence>
<dbReference type="FunFam" id="3.40.1110.10:FF:000013">
    <property type="entry name" value="Calcium-transporting ATPase"/>
    <property type="match status" value="1"/>
</dbReference>
<dbReference type="Pfam" id="PF00122">
    <property type="entry name" value="E1-E2_ATPase"/>
    <property type="match status" value="1"/>
</dbReference>
<feature type="transmembrane region" description="Helical" evidence="17">
    <location>
        <begin position="407"/>
        <end position="431"/>
    </location>
</feature>
<keyword evidence="3 17" id="KW-0813">Transport</keyword>
<keyword evidence="7 17" id="KW-0547">Nucleotide-binding</keyword>
<dbReference type="AlphaFoldDB" id="A0AAQ3MDS5"/>
<dbReference type="FunFam" id="2.70.150.10:FF:000006">
    <property type="entry name" value="Calcium-transporting ATPase"/>
    <property type="match status" value="1"/>
</dbReference>
<dbReference type="FunFam" id="1.20.1110.10:FF:000097">
    <property type="entry name" value="Calcium-transporting ATPase 9 plasma membrane-type"/>
    <property type="match status" value="1"/>
</dbReference>
<dbReference type="InterPro" id="IPR006408">
    <property type="entry name" value="P-type_ATPase_IIB"/>
</dbReference>
<evidence type="ECO:0000313" key="21">
    <source>
        <dbReference type="Proteomes" id="UP001374535"/>
    </source>
</evidence>
<evidence type="ECO:0000256" key="2">
    <source>
        <dbReference type="ARBA" id="ARBA00006124"/>
    </source>
</evidence>
<dbReference type="Pfam" id="PF00690">
    <property type="entry name" value="Cation_ATPase_N"/>
    <property type="match status" value="1"/>
</dbReference>
<comment type="catalytic activity">
    <reaction evidence="16 17">
        <text>Ca(2+)(in) + ATP + H2O = Ca(2+)(out) + ADP + phosphate + H(+)</text>
        <dbReference type="Rhea" id="RHEA:18105"/>
        <dbReference type="ChEBI" id="CHEBI:15377"/>
        <dbReference type="ChEBI" id="CHEBI:15378"/>
        <dbReference type="ChEBI" id="CHEBI:29108"/>
        <dbReference type="ChEBI" id="CHEBI:30616"/>
        <dbReference type="ChEBI" id="CHEBI:43474"/>
        <dbReference type="ChEBI" id="CHEBI:456216"/>
        <dbReference type="EC" id="7.2.2.10"/>
    </reaction>
</comment>
<comment type="caution">
    <text evidence="17">Lacks conserved residue(s) required for the propagation of feature annotation.</text>
</comment>
<evidence type="ECO:0000256" key="14">
    <source>
        <dbReference type="ARBA" id="ARBA00023065"/>
    </source>
</evidence>
<dbReference type="SFLD" id="SFLDG00002">
    <property type="entry name" value="C1.7:_P-type_atpase_like"/>
    <property type="match status" value="1"/>
</dbReference>
<dbReference type="NCBIfam" id="TIGR01517">
    <property type="entry name" value="ATPase-IIB_Ca"/>
    <property type="match status" value="1"/>
</dbReference>
<dbReference type="PANTHER" id="PTHR24093:SF520">
    <property type="entry name" value="CALCIUM-TRANSPORTING ATPASE 9, PLASMA MEMBRANE-TYPE"/>
    <property type="match status" value="1"/>
</dbReference>
<keyword evidence="14 17" id="KW-0406">Ion transport</keyword>
<dbReference type="SUPFAM" id="SSF81660">
    <property type="entry name" value="Metal cation-transporting ATPase, ATP-binding domain N"/>
    <property type="match status" value="1"/>
</dbReference>
<evidence type="ECO:0000259" key="19">
    <source>
        <dbReference type="SMART" id="SM00831"/>
    </source>
</evidence>
<keyword evidence="15 17" id="KW-0472">Membrane</keyword>
<evidence type="ECO:0000256" key="11">
    <source>
        <dbReference type="ARBA" id="ARBA00022860"/>
    </source>
</evidence>
<dbReference type="InterPro" id="IPR059000">
    <property type="entry name" value="ATPase_P-type_domA"/>
</dbReference>
<dbReference type="Pfam" id="PF13246">
    <property type="entry name" value="Cation_ATPase"/>
    <property type="match status" value="1"/>
</dbReference>
<dbReference type="Gene3D" id="1.20.1110.10">
    <property type="entry name" value="Calcium-transporting ATPase, transmembrane domain"/>
    <property type="match status" value="2"/>
</dbReference>
<dbReference type="EC" id="7.2.2.10" evidence="17"/>
<evidence type="ECO:0000256" key="12">
    <source>
        <dbReference type="ARBA" id="ARBA00022967"/>
    </source>
</evidence>
<dbReference type="SUPFAM" id="SSF56784">
    <property type="entry name" value="HAD-like"/>
    <property type="match status" value="2"/>
</dbReference>
<accession>A0AAQ3MDS5</accession>
<feature type="transmembrane region" description="Helical" evidence="17">
    <location>
        <begin position="257"/>
        <end position="276"/>
    </location>
</feature>
<dbReference type="SMART" id="SM00831">
    <property type="entry name" value="Cation_ATPase_N"/>
    <property type="match status" value="1"/>
</dbReference>